<proteinExistence type="predicted"/>
<dbReference type="Pfam" id="PF04129">
    <property type="entry name" value="Vps52_CC"/>
    <property type="match status" value="1"/>
</dbReference>
<dbReference type="EMBL" id="BLLF01001960">
    <property type="protein sequence ID" value="GFH22066.1"/>
    <property type="molecule type" value="Genomic_DNA"/>
</dbReference>
<dbReference type="GO" id="GO:0006896">
    <property type="term" value="P:Golgi to vacuole transport"/>
    <property type="evidence" value="ECO:0007669"/>
    <property type="project" value="TreeGrafter"/>
</dbReference>
<dbReference type="PANTHER" id="PTHR14190">
    <property type="entry name" value="SUPPRESSOR OF ACTIN MUTATIONS 2/VACUOLAR PROTEIN SORTING 52"/>
    <property type="match status" value="1"/>
</dbReference>
<feature type="non-terminal residue" evidence="2">
    <location>
        <position position="1"/>
    </location>
</feature>
<evidence type="ECO:0000259" key="1">
    <source>
        <dbReference type="Pfam" id="PF04129"/>
    </source>
</evidence>
<evidence type="ECO:0000313" key="3">
    <source>
        <dbReference type="Proteomes" id="UP000485058"/>
    </source>
</evidence>
<evidence type="ECO:0000313" key="2">
    <source>
        <dbReference type="EMBL" id="GFH22066.1"/>
    </source>
</evidence>
<dbReference type="GO" id="GO:0005829">
    <property type="term" value="C:cytosol"/>
    <property type="evidence" value="ECO:0007669"/>
    <property type="project" value="GOC"/>
</dbReference>
<dbReference type="AlphaFoldDB" id="A0A699ZTR4"/>
<gene>
    <name evidence="2" type="ORF">HaLaN_19473</name>
</gene>
<accession>A0A699ZTR4</accession>
<name>A0A699ZTR4_HAELA</name>
<dbReference type="PANTHER" id="PTHR14190:SF7">
    <property type="entry name" value="VACUOLAR PROTEIN SORTING-ASSOCIATED PROTEIN 52 HOMOLOG"/>
    <property type="match status" value="1"/>
</dbReference>
<dbReference type="GO" id="GO:0019905">
    <property type="term" value="F:syntaxin binding"/>
    <property type="evidence" value="ECO:0007669"/>
    <property type="project" value="TreeGrafter"/>
</dbReference>
<organism evidence="2 3">
    <name type="scientific">Haematococcus lacustris</name>
    <name type="common">Green alga</name>
    <name type="synonym">Haematococcus pluvialis</name>
    <dbReference type="NCBI Taxonomy" id="44745"/>
    <lineage>
        <taxon>Eukaryota</taxon>
        <taxon>Viridiplantae</taxon>
        <taxon>Chlorophyta</taxon>
        <taxon>core chlorophytes</taxon>
        <taxon>Chlorophyceae</taxon>
        <taxon>CS clade</taxon>
        <taxon>Chlamydomonadales</taxon>
        <taxon>Haematococcaceae</taxon>
        <taxon>Haematococcus</taxon>
    </lineage>
</organism>
<dbReference type="GO" id="GO:0032456">
    <property type="term" value="P:endocytic recycling"/>
    <property type="evidence" value="ECO:0007669"/>
    <property type="project" value="TreeGrafter"/>
</dbReference>
<dbReference type="GO" id="GO:0042147">
    <property type="term" value="P:retrograde transport, endosome to Golgi"/>
    <property type="evidence" value="ECO:0007669"/>
    <property type="project" value="TreeGrafter"/>
</dbReference>
<dbReference type="Proteomes" id="UP000485058">
    <property type="component" value="Unassembled WGS sequence"/>
</dbReference>
<reference evidence="2 3" key="1">
    <citation type="submission" date="2020-02" db="EMBL/GenBank/DDBJ databases">
        <title>Draft genome sequence of Haematococcus lacustris strain NIES-144.</title>
        <authorList>
            <person name="Morimoto D."/>
            <person name="Nakagawa S."/>
            <person name="Yoshida T."/>
            <person name="Sawayama S."/>
        </authorList>
    </citation>
    <scope>NUCLEOTIDE SEQUENCE [LARGE SCALE GENOMIC DNA]</scope>
    <source>
        <strain evidence="2 3">NIES-144</strain>
    </source>
</reference>
<comment type="caution">
    <text evidence="2">The sequence shown here is derived from an EMBL/GenBank/DDBJ whole genome shotgun (WGS) entry which is preliminary data.</text>
</comment>
<protein>
    <recommendedName>
        <fullName evidence="1">Vps52 coiled-coil domain-containing protein</fullName>
    </recommendedName>
</protein>
<dbReference type="InterPro" id="IPR007258">
    <property type="entry name" value="Vps52"/>
</dbReference>
<dbReference type="InterPro" id="IPR048319">
    <property type="entry name" value="Vps52_CC"/>
</dbReference>
<feature type="non-terminal residue" evidence="2">
    <location>
        <position position="86"/>
    </location>
</feature>
<sequence length="86" mass="9691">MESIQDYIAESDSMVALHDQIKDCDSILAGMEQLLGKFQSDLGKVSEEIRQLQVQSSTMSTKLKNRRVTETQLGAFIEHLTVSEKM</sequence>
<feature type="domain" description="Vps52 coiled-coil" evidence="1">
    <location>
        <begin position="6"/>
        <end position="86"/>
    </location>
</feature>
<keyword evidence="3" id="KW-1185">Reference proteome</keyword>
<dbReference type="GO" id="GO:0000938">
    <property type="term" value="C:GARP complex"/>
    <property type="evidence" value="ECO:0007669"/>
    <property type="project" value="TreeGrafter"/>
</dbReference>